<reference evidence="2" key="1">
    <citation type="submission" date="2020-08" db="EMBL/GenBank/DDBJ databases">
        <title>Pontibacter sp. SD6 16S ribosomal RNA gene Genome sequencing and assembly.</title>
        <authorList>
            <person name="Kang M."/>
        </authorList>
    </citation>
    <scope>NUCLEOTIDE SEQUENCE</scope>
    <source>
        <strain evidence="2">SD6</strain>
    </source>
</reference>
<dbReference type="EMBL" id="JACRVF010000004">
    <property type="protein sequence ID" value="MBC5993977.1"/>
    <property type="molecule type" value="Genomic_DNA"/>
</dbReference>
<dbReference type="InterPro" id="IPR019861">
    <property type="entry name" value="PorP/SprF_Bacteroidetes"/>
</dbReference>
<evidence type="ECO:0000313" key="3">
    <source>
        <dbReference type="Proteomes" id="UP000603640"/>
    </source>
</evidence>
<organism evidence="2 3">
    <name type="scientific">Pontibacter cellulosilyticus</name>
    <dbReference type="NCBI Taxonomy" id="1720253"/>
    <lineage>
        <taxon>Bacteria</taxon>
        <taxon>Pseudomonadati</taxon>
        <taxon>Bacteroidota</taxon>
        <taxon>Cytophagia</taxon>
        <taxon>Cytophagales</taxon>
        <taxon>Hymenobacteraceae</taxon>
        <taxon>Pontibacter</taxon>
    </lineage>
</organism>
<evidence type="ECO:0000256" key="1">
    <source>
        <dbReference type="SAM" id="SignalP"/>
    </source>
</evidence>
<sequence length="315" mass="34991">MNKLFVVLFILSAHAATAQQAPQYTQYIFNELVINPAYAGSKGILNINATYRSQWTGLEGAPTTQTLSVDGPTKKSNIGWAGYLVHDRLGAQSKIGAYGNMSVRINLDRYTKLAFGASVGAAQYTLDGTMLNSGSQTPDAAIPEGRESRVLPDAKVGIFFNTERFFAGLTAANLVPYNSDKLIVTNPRRHYFLSTGYMFDLGNDMRLKPSILLKEDFHSPTNVDLNTFLLLSDRFWVGGSYRTSVPMFTNLEMKQLSKRNAAAALVQLYVTPRMRVGYSYDMSLNELNNYSSHEVSLGYSFFKMHGGRILTPRNL</sequence>
<comment type="caution">
    <text evidence="2">The sequence shown here is derived from an EMBL/GenBank/DDBJ whole genome shotgun (WGS) entry which is preliminary data.</text>
</comment>
<dbReference type="AlphaFoldDB" id="A0A923NAQ6"/>
<keyword evidence="1" id="KW-0732">Signal</keyword>
<feature type="chain" id="PRO_5036903880" evidence="1">
    <location>
        <begin position="19"/>
        <end position="315"/>
    </location>
</feature>
<gene>
    <name evidence="2" type="ORF">H8S84_14105</name>
</gene>
<feature type="signal peptide" evidence="1">
    <location>
        <begin position="1"/>
        <end position="18"/>
    </location>
</feature>
<dbReference type="Proteomes" id="UP000603640">
    <property type="component" value="Unassembled WGS sequence"/>
</dbReference>
<name>A0A923NAQ6_9BACT</name>
<dbReference type="NCBIfam" id="TIGR03519">
    <property type="entry name" value="T9SS_PorP_fam"/>
    <property type="match status" value="1"/>
</dbReference>
<keyword evidence="3" id="KW-1185">Reference proteome</keyword>
<accession>A0A923NAQ6</accession>
<protein>
    <submittedName>
        <fullName evidence="2">Type IX secretion system membrane protein PorP/SprF</fullName>
    </submittedName>
</protein>
<dbReference type="Pfam" id="PF11751">
    <property type="entry name" value="PorP_SprF"/>
    <property type="match status" value="1"/>
</dbReference>
<proteinExistence type="predicted"/>
<evidence type="ECO:0000313" key="2">
    <source>
        <dbReference type="EMBL" id="MBC5993977.1"/>
    </source>
</evidence>